<dbReference type="PANTHER" id="PTHR22754:SF32">
    <property type="entry name" value="DISCO-INTERACTING PROTEIN 2"/>
    <property type="match status" value="1"/>
</dbReference>
<feature type="non-terminal residue" evidence="5">
    <location>
        <position position="612"/>
    </location>
</feature>
<sequence>MAGTPRKMTLSRTFTEKASHKSLLPQVMKRSQTFNGSSSNEYSPVAVESSAHKIPGREEVLEFLVGMVSDKTGLHASQISHDNSFVNYGLSSIVVVEAAQRLSAFLGVQVAAIDVYHSRGASLNSQNWPYISLKLQILMLAVFKGSNPRDLVDFLKGLVSERTGLPVQEISTTENLVAYGIDSVGVVWAAQKLSVYLGVHVSAVDIFTATNISELATFADGLLRQEGKTTANNPKAENVNSHSQCVLPSALKRLAIGFIQLIGIVYAAALLIVPAYVTCLIPLRVSSAAAELLKVNYTKKPKVSVWSVDFVKWWTLYRARDFAITMLATHLRGTAFITWWYRLLGANIGKDVVLDSIDITDPSLVSIADEALVSEGATLESHQVKNGMLVLGPVRIGSRASIGPFAFLQMGTVLASEAVVPRSSQDRNRAILRKNNTTFRAKGIRLIISTDFFYISVLAMEMTGMPTWRQVQTHIWQLLGIYTVAMVSTLSAAIVYPLFTGLAKSMQVPQIHIFSDRAFLLFSLAGAFHWPPAILAALVALNEPAQILEVLTEILLQAKTLQLAFCVGCTYIAYGFMLSLITCVLKWCIVGKIKVKSEGFPVRISSSLGLRI</sequence>
<keyword evidence="3" id="KW-1133">Transmembrane helix</keyword>
<feature type="transmembrane region" description="Helical" evidence="3">
    <location>
        <begin position="254"/>
        <end position="277"/>
    </location>
</feature>
<dbReference type="PANTHER" id="PTHR22754">
    <property type="entry name" value="DISCO-INTERACTING PROTEIN 2 DIP2 -RELATED"/>
    <property type="match status" value="1"/>
</dbReference>
<dbReference type="Proteomes" id="UP000824469">
    <property type="component" value="Unassembled WGS sequence"/>
</dbReference>
<evidence type="ECO:0000256" key="3">
    <source>
        <dbReference type="SAM" id="Phobius"/>
    </source>
</evidence>
<feature type="domain" description="Polyketide synthase-like phosphopantetheine-binding" evidence="4">
    <location>
        <begin position="152"/>
        <end position="223"/>
    </location>
</feature>
<dbReference type="Pfam" id="PF00550">
    <property type="entry name" value="PP-binding"/>
    <property type="match status" value="2"/>
</dbReference>
<dbReference type="AlphaFoldDB" id="A0AA38CQV1"/>
<dbReference type="Gene3D" id="2.160.10.10">
    <property type="entry name" value="Hexapeptide repeat proteins"/>
    <property type="match status" value="1"/>
</dbReference>
<dbReference type="EMBL" id="JAHRHJ020000009">
    <property type="protein sequence ID" value="KAH9303058.1"/>
    <property type="molecule type" value="Genomic_DNA"/>
</dbReference>
<dbReference type="SUPFAM" id="SSF51161">
    <property type="entry name" value="Trimeric LpxA-like enzymes"/>
    <property type="match status" value="1"/>
</dbReference>
<feature type="domain" description="Polyketide synthase-like phosphopantetheine-binding" evidence="4">
    <location>
        <begin position="61"/>
        <end position="121"/>
    </location>
</feature>
<dbReference type="InterPro" id="IPR011004">
    <property type="entry name" value="Trimer_LpxA-like_sf"/>
</dbReference>
<accession>A0AA38CQV1</accession>
<evidence type="ECO:0000256" key="1">
    <source>
        <dbReference type="ARBA" id="ARBA00022450"/>
    </source>
</evidence>
<dbReference type="InterPro" id="IPR009081">
    <property type="entry name" value="PP-bd_ACP"/>
</dbReference>
<keyword evidence="3" id="KW-0812">Transmembrane</keyword>
<dbReference type="GO" id="GO:0031177">
    <property type="term" value="F:phosphopantetheine binding"/>
    <property type="evidence" value="ECO:0007669"/>
    <property type="project" value="InterPro"/>
</dbReference>
<evidence type="ECO:0000259" key="4">
    <source>
        <dbReference type="SMART" id="SM00823"/>
    </source>
</evidence>
<feature type="transmembrane region" description="Helical" evidence="3">
    <location>
        <begin position="443"/>
        <end position="463"/>
    </location>
</feature>
<protein>
    <recommendedName>
        <fullName evidence="4">Polyketide synthase-like phosphopantetheine-binding domain-containing protein</fullName>
    </recommendedName>
</protein>
<dbReference type="SMART" id="SM00823">
    <property type="entry name" value="PKS_PP"/>
    <property type="match status" value="2"/>
</dbReference>
<reference evidence="5 6" key="1">
    <citation type="journal article" date="2021" name="Nat. Plants">
        <title>The Taxus genome provides insights into paclitaxel biosynthesis.</title>
        <authorList>
            <person name="Xiong X."/>
            <person name="Gou J."/>
            <person name="Liao Q."/>
            <person name="Li Y."/>
            <person name="Zhou Q."/>
            <person name="Bi G."/>
            <person name="Li C."/>
            <person name="Du R."/>
            <person name="Wang X."/>
            <person name="Sun T."/>
            <person name="Guo L."/>
            <person name="Liang H."/>
            <person name="Lu P."/>
            <person name="Wu Y."/>
            <person name="Zhang Z."/>
            <person name="Ro D.K."/>
            <person name="Shang Y."/>
            <person name="Huang S."/>
            <person name="Yan J."/>
        </authorList>
    </citation>
    <scope>NUCLEOTIDE SEQUENCE [LARGE SCALE GENOMIC DNA]</scope>
    <source>
        <strain evidence="5">Ta-2019</strain>
    </source>
</reference>
<feature type="transmembrane region" description="Helical" evidence="3">
    <location>
        <begin position="475"/>
        <end position="499"/>
    </location>
</feature>
<feature type="transmembrane region" description="Helical" evidence="3">
    <location>
        <begin position="519"/>
        <end position="541"/>
    </location>
</feature>
<proteinExistence type="predicted"/>
<evidence type="ECO:0000256" key="2">
    <source>
        <dbReference type="ARBA" id="ARBA00022553"/>
    </source>
</evidence>
<comment type="caution">
    <text evidence="5">The sequence shown here is derived from an EMBL/GenBank/DDBJ whole genome shotgun (WGS) entry which is preliminary data.</text>
</comment>
<gene>
    <name evidence="5" type="ORF">KI387_014641</name>
</gene>
<keyword evidence="6" id="KW-1185">Reference proteome</keyword>
<dbReference type="SUPFAM" id="SSF47336">
    <property type="entry name" value="ACP-like"/>
    <property type="match status" value="2"/>
</dbReference>
<keyword evidence="1" id="KW-0596">Phosphopantetheine</keyword>
<evidence type="ECO:0000313" key="5">
    <source>
        <dbReference type="EMBL" id="KAH9303058.1"/>
    </source>
</evidence>
<dbReference type="InterPro" id="IPR036736">
    <property type="entry name" value="ACP-like_sf"/>
</dbReference>
<evidence type="ECO:0000313" key="6">
    <source>
        <dbReference type="Proteomes" id="UP000824469"/>
    </source>
</evidence>
<feature type="transmembrane region" description="Helical" evidence="3">
    <location>
        <begin position="561"/>
        <end position="585"/>
    </location>
</feature>
<dbReference type="Gene3D" id="1.10.1200.10">
    <property type="entry name" value="ACP-like"/>
    <property type="match status" value="2"/>
</dbReference>
<dbReference type="InterPro" id="IPR020806">
    <property type="entry name" value="PKS_PP-bd"/>
</dbReference>
<organism evidence="5 6">
    <name type="scientific">Taxus chinensis</name>
    <name type="common">Chinese yew</name>
    <name type="synonym">Taxus wallichiana var. chinensis</name>
    <dbReference type="NCBI Taxonomy" id="29808"/>
    <lineage>
        <taxon>Eukaryota</taxon>
        <taxon>Viridiplantae</taxon>
        <taxon>Streptophyta</taxon>
        <taxon>Embryophyta</taxon>
        <taxon>Tracheophyta</taxon>
        <taxon>Spermatophyta</taxon>
        <taxon>Pinopsida</taxon>
        <taxon>Pinidae</taxon>
        <taxon>Conifers II</taxon>
        <taxon>Cupressales</taxon>
        <taxon>Taxaceae</taxon>
        <taxon>Taxus</taxon>
    </lineage>
</organism>
<keyword evidence="3" id="KW-0472">Membrane</keyword>
<name>A0AA38CQV1_TAXCH</name>
<keyword evidence="2" id="KW-0597">Phosphoprotein</keyword>